<accession>A0A3N9XXI6</accession>
<organism evidence="1 2">
    <name type="scientific">Micromonospora ureilytica</name>
    <dbReference type="NCBI Taxonomy" id="709868"/>
    <lineage>
        <taxon>Bacteria</taxon>
        <taxon>Bacillati</taxon>
        <taxon>Actinomycetota</taxon>
        <taxon>Actinomycetes</taxon>
        <taxon>Micromonosporales</taxon>
        <taxon>Micromonosporaceae</taxon>
        <taxon>Micromonospora</taxon>
    </lineage>
</organism>
<protein>
    <recommendedName>
        <fullName evidence="3">Swt1-like HEPN domain-containing protein</fullName>
    </recommendedName>
</protein>
<reference evidence="1 2" key="1">
    <citation type="submission" date="2018-04" db="EMBL/GenBank/DDBJ databases">
        <title>Micromonosporas from Atacama Desert.</title>
        <authorList>
            <person name="Carro L."/>
            <person name="Klenk H.-P."/>
            <person name="Goodfellow M."/>
        </authorList>
    </citation>
    <scope>NUCLEOTIDE SEQUENCE [LARGE SCALE GENOMIC DNA]</scope>
    <source>
        <strain evidence="1 2">LB19</strain>
    </source>
</reference>
<dbReference type="OrthoDB" id="5078560at2"/>
<evidence type="ECO:0008006" key="3">
    <source>
        <dbReference type="Google" id="ProtNLM"/>
    </source>
</evidence>
<sequence>MTAGWYSDVAERIASANYTFFHAGALRRSANFIDDLLQDLRDRGFHVLLVDCVDVLQTGWGSALPAGQSGNLYVIWRPEILLTRSDFEDLIRQARPPVHSALMEGNRVVIVSTMPQMMFPVPVGSSVIADAAKVHPSPLPATLLRRVVPSLPSDTAERIVLRAQGCVALAEGYALVDRSAASGNQKSREAERLLLETLREAFAELGPEILALLEHLVLECGVVDVSQMDLRDHWIAALEDAGLATIDDSTEMVRLFHPSWQDTARLALSQALRAVLQPPNAWRAIAVSLFELERTVRSLVSQGLEARYGEGWRQGGLDTLAPKVVALARAETQGEFVSVADLHSPLDWLLLDQLFALAAETAQHVRLGGISSREWRQFSERIVPVRNRMSHMRLPRPGDLDEVRRTLRILNARIRSTPLPSAGRQTTPAERDLDGVSAGLLATQQPGAV</sequence>
<dbReference type="RefSeq" id="WP_124818504.1">
    <property type="nucleotide sequence ID" value="NZ_QDGB01000210.1"/>
</dbReference>
<dbReference type="AlphaFoldDB" id="A0A3N9XXI6"/>
<evidence type="ECO:0000313" key="2">
    <source>
        <dbReference type="Proteomes" id="UP000278981"/>
    </source>
</evidence>
<evidence type="ECO:0000313" key="1">
    <source>
        <dbReference type="EMBL" id="RQX17755.1"/>
    </source>
</evidence>
<dbReference type="Proteomes" id="UP000278981">
    <property type="component" value="Unassembled WGS sequence"/>
</dbReference>
<gene>
    <name evidence="1" type="ORF">DDE19_10345</name>
</gene>
<name>A0A3N9XXI6_9ACTN</name>
<dbReference type="EMBL" id="QDGB01000210">
    <property type="protein sequence ID" value="RQX17755.1"/>
    <property type="molecule type" value="Genomic_DNA"/>
</dbReference>
<proteinExistence type="predicted"/>
<comment type="caution">
    <text evidence="1">The sequence shown here is derived from an EMBL/GenBank/DDBJ whole genome shotgun (WGS) entry which is preliminary data.</text>
</comment>